<reference evidence="3" key="1">
    <citation type="journal article" date="2015" name="Nature">
        <title>Complex archaea that bridge the gap between prokaryotes and eukaryotes.</title>
        <authorList>
            <person name="Spang A."/>
            <person name="Saw J.H."/>
            <person name="Jorgensen S.L."/>
            <person name="Zaremba-Niedzwiedzka K."/>
            <person name="Martijn J."/>
            <person name="Lind A.E."/>
            <person name="van Eijk R."/>
            <person name="Schleper C."/>
            <person name="Guy L."/>
            <person name="Ettema T.J."/>
        </authorList>
    </citation>
    <scope>NUCLEOTIDE SEQUENCE</scope>
</reference>
<proteinExistence type="predicted"/>
<feature type="domain" description="Xylose isomerase-like TIM barrel" evidence="2">
    <location>
        <begin position="20"/>
        <end position="243"/>
    </location>
</feature>
<feature type="non-terminal residue" evidence="3">
    <location>
        <position position="1"/>
    </location>
</feature>
<comment type="caution">
    <text evidence="3">The sequence shown here is derived from an EMBL/GenBank/DDBJ whole genome shotgun (WGS) entry which is preliminary data.</text>
</comment>
<organism evidence="3">
    <name type="scientific">marine sediment metagenome</name>
    <dbReference type="NCBI Taxonomy" id="412755"/>
    <lineage>
        <taxon>unclassified sequences</taxon>
        <taxon>metagenomes</taxon>
        <taxon>ecological metagenomes</taxon>
    </lineage>
</organism>
<dbReference type="InterPro" id="IPR013022">
    <property type="entry name" value="Xyl_isomerase-like_TIM-brl"/>
</dbReference>
<gene>
    <name evidence="3" type="ORF">LCGC14_2521780</name>
</gene>
<name>A0A0F9AWM2_9ZZZZ</name>
<evidence type="ECO:0000256" key="1">
    <source>
        <dbReference type="SAM" id="MobiDB-lite"/>
    </source>
</evidence>
<dbReference type="InterPro" id="IPR036237">
    <property type="entry name" value="Xyl_isomerase-like_sf"/>
</dbReference>
<evidence type="ECO:0000259" key="2">
    <source>
        <dbReference type="Pfam" id="PF01261"/>
    </source>
</evidence>
<feature type="region of interest" description="Disordered" evidence="1">
    <location>
        <begin position="263"/>
        <end position="282"/>
    </location>
</feature>
<dbReference type="AlphaFoldDB" id="A0A0F9AWM2"/>
<dbReference type="SUPFAM" id="SSF51658">
    <property type="entry name" value="Xylose isomerase-like"/>
    <property type="match status" value="1"/>
</dbReference>
<dbReference type="Pfam" id="PF01261">
    <property type="entry name" value="AP_endonuc_2"/>
    <property type="match status" value="1"/>
</dbReference>
<dbReference type="PANTHER" id="PTHR12110">
    <property type="entry name" value="HYDROXYPYRUVATE ISOMERASE"/>
    <property type="match status" value="1"/>
</dbReference>
<evidence type="ECO:0000313" key="3">
    <source>
        <dbReference type="EMBL" id="KKL13835.1"/>
    </source>
</evidence>
<accession>A0A0F9AWM2</accession>
<sequence>MGLSITTDYATHTGDPSPYLRRIADAGFTHIHWCHHWNTDFLYSESETAQIHTWLRHYGLQLLDLHGSVGPEKNWTSPREYERIAGVEIVKNRIEMTARLGGDVIVMHILSEPDCEPLRKSLAQVEGFARDRRVRIALENGSFETIGQVLDEYSPDYLGLCYDSGHGNVEERGMDHLEALKDRLISVHLNDNDGAVSSHSLLFSGTVDWARLAGIVAVSAYAKCVSMEPIMSTSGIEDEATFLDHAFETGARFARMIEKHRTELQDGADTEQSHVADAQQRA</sequence>
<dbReference type="EMBL" id="LAZR01040700">
    <property type="protein sequence ID" value="KKL13835.1"/>
    <property type="molecule type" value="Genomic_DNA"/>
</dbReference>
<dbReference type="Gene3D" id="3.20.20.150">
    <property type="entry name" value="Divalent-metal-dependent TIM barrel enzymes"/>
    <property type="match status" value="1"/>
</dbReference>
<protein>
    <recommendedName>
        <fullName evidence="2">Xylose isomerase-like TIM barrel domain-containing protein</fullName>
    </recommendedName>
</protein>
<dbReference type="InterPro" id="IPR050312">
    <property type="entry name" value="IolE/XylAMocC-like"/>
</dbReference>